<comment type="caution">
    <text evidence="6">The sequence shown here is derived from an EMBL/GenBank/DDBJ whole genome shotgun (WGS) entry which is preliminary data.</text>
</comment>
<keyword evidence="7" id="KW-1185">Reference proteome</keyword>
<dbReference type="SUPFAM" id="SSF103088">
    <property type="entry name" value="OmpA-like"/>
    <property type="match status" value="1"/>
</dbReference>
<accession>A0ABV7J438</accession>
<dbReference type="Proteomes" id="UP001595533">
    <property type="component" value="Unassembled WGS sequence"/>
</dbReference>
<keyword evidence="1" id="KW-0732">Signal</keyword>
<proteinExistence type="predicted"/>
<evidence type="ECO:0000256" key="1">
    <source>
        <dbReference type="ARBA" id="ARBA00022729"/>
    </source>
</evidence>
<dbReference type="InterPro" id="IPR050811">
    <property type="entry name" value="Phosphate_ABC_transporter"/>
</dbReference>
<dbReference type="Pfam" id="PF12849">
    <property type="entry name" value="PBP_like_2"/>
    <property type="match status" value="1"/>
</dbReference>
<evidence type="ECO:0000313" key="6">
    <source>
        <dbReference type="EMBL" id="MFC3192825.1"/>
    </source>
</evidence>
<dbReference type="PANTHER" id="PTHR30570">
    <property type="entry name" value="PERIPLASMIC PHOSPHATE BINDING COMPONENT OF PHOSPHATE ABC TRANSPORTER"/>
    <property type="match status" value="1"/>
</dbReference>
<dbReference type="SUPFAM" id="SSF53850">
    <property type="entry name" value="Periplasmic binding protein-like II"/>
    <property type="match status" value="1"/>
</dbReference>
<evidence type="ECO:0000256" key="4">
    <source>
        <dbReference type="SAM" id="Phobius"/>
    </source>
</evidence>
<dbReference type="EMBL" id="JBHRTS010000001">
    <property type="protein sequence ID" value="MFC3192825.1"/>
    <property type="molecule type" value="Genomic_DNA"/>
</dbReference>
<protein>
    <submittedName>
        <fullName evidence="6">PstS family phosphate ABC transporter substrate-binding protein</fullName>
    </submittedName>
</protein>
<evidence type="ECO:0000313" key="7">
    <source>
        <dbReference type="Proteomes" id="UP001595533"/>
    </source>
</evidence>
<dbReference type="RefSeq" id="WP_077409498.1">
    <property type="nucleotide sequence ID" value="NZ_JBHRTS010000001.1"/>
</dbReference>
<feature type="domain" description="OmpA-like" evidence="5">
    <location>
        <begin position="378"/>
        <end position="493"/>
    </location>
</feature>
<dbReference type="Gene3D" id="3.40.190.10">
    <property type="entry name" value="Periplasmic binding protein-like II"/>
    <property type="match status" value="2"/>
</dbReference>
<name>A0ABV7J438_9GAMM</name>
<feature type="compositionally biased region" description="Low complexity" evidence="3">
    <location>
        <begin position="43"/>
        <end position="56"/>
    </location>
</feature>
<dbReference type="PANTHER" id="PTHR30570:SF1">
    <property type="entry name" value="PHOSPHATE-BINDING PROTEIN PSTS"/>
    <property type="match status" value="1"/>
</dbReference>
<feature type="region of interest" description="Disordered" evidence="3">
    <location>
        <begin position="31"/>
        <end position="56"/>
    </location>
</feature>
<evidence type="ECO:0000259" key="5">
    <source>
        <dbReference type="PROSITE" id="PS51123"/>
    </source>
</evidence>
<feature type="transmembrane region" description="Helical" evidence="4">
    <location>
        <begin position="7"/>
        <end position="26"/>
    </location>
</feature>
<reference evidence="7" key="1">
    <citation type="journal article" date="2019" name="Int. J. Syst. Evol. Microbiol.">
        <title>The Global Catalogue of Microorganisms (GCM) 10K type strain sequencing project: providing services to taxonomists for standard genome sequencing and annotation.</title>
        <authorList>
            <consortium name="The Broad Institute Genomics Platform"/>
            <consortium name="The Broad Institute Genome Sequencing Center for Infectious Disease"/>
            <person name="Wu L."/>
            <person name="Ma J."/>
        </authorList>
    </citation>
    <scope>NUCLEOTIDE SEQUENCE [LARGE SCALE GENOMIC DNA]</scope>
    <source>
        <strain evidence="7">KCTC 42953</strain>
    </source>
</reference>
<keyword evidence="4" id="KW-1133">Transmembrane helix</keyword>
<gene>
    <name evidence="6" type="ORF">ACFODZ_01100</name>
</gene>
<dbReference type="InterPro" id="IPR024370">
    <property type="entry name" value="PBP_domain"/>
</dbReference>
<evidence type="ECO:0000256" key="3">
    <source>
        <dbReference type="SAM" id="MobiDB-lite"/>
    </source>
</evidence>
<organism evidence="6 7">
    <name type="scientific">Marinicella sediminis</name>
    <dbReference type="NCBI Taxonomy" id="1792834"/>
    <lineage>
        <taxon>Bacteria</taxon>
        <taxon>Pseudomonadati</taxon>
        <taxon>Pseudomonadota</taxon>
        <taxon>Gammaproteobacteria</taxon>
        <taxon>Lysobacterales</taxon>
        <taxon>Marinicellaceae</taxon>
        <taxon>Marinicella</taxon>
    </lineage>
</organism>
<evidence type="ECO:0000256" key="2">
    <source>
        <dbReference type="PROSITE-ProRule" id="PRU00473"/>
    </source>
</evidence>
<dbReference type="InterPro" id="IPR036737">
    <property type="entry name" value="OmpA-like_sf"/>
</dbReference>
<sequence>MKTLNNYLFEILISVFVALALLLLFTDGGEPEATNRSDPGVESPMSSQSQQPIQPAVVPAPGLAPDLLATEPEVILRLHGSNTIGGKLAPAIAAAYLRQLGSEVTVSRPLEQPNEVEVIGYLPPENTVVSVQVKAHGSSTGFKALIAKQADIAMSSRSIREAENLQLLLDQGDMTQPQSEHILALDGLAIVTHPDNLTASITVKQLADVFSGRITNWQQLGGADLAITLYARDDQSGTFDTFAALVLNKYGRQLASANRYESNARLVAAVADDQGGIGFTGLAYAKPGMLISVAADEGLPAIKPRQFSISSEDYALSRRLFLYANKSLSGNPHVGDFIDFALSDQGHQLVEHVNFIPQKITSTLPLVTHEHPARYQQLALNGERLSVTFRMRADRAEIDNKSAQDIEHLVEYLKQTPHQKVALIGFSAVETNDEADKLRSRIRSQLLAYELKTRGIHAVEIIALGNQLPIDSNQHEWGRYRNNRTEIWVIKGQNNS</sequence>
<dbReference type="CDD" id="cd13566">
    <property type="entry name" value="PBP2_phosphate"/>
    <property type="match status" value="1"/>
</dbReference>
<keyword evidence="4" id="KW-0812">Transmembrane</keyword>
<dbReference type="InterPro" id="IPR006665">
    <property type="entry name" value="OmpA-like"/>
</dbReference>
<dbReference type="Gene3D" id="3.30.1330.60">
    <property type="entry name" value="OmpA-like domain"/>
    <property type="match status" value="1"/>
</dbReference>
<dbReference type="PROSITE" id="PS51123">
    <property type="entry name" value="OMPA_2"/>
    <property type="match status" value="1"/>
</dbReference>
<keyword evidence="2 4" id="KW-0472">Membrane</keyword>